<name>A0A4R8DYX2_9BACT</name>
<dbReference type="GO" id="GO:0016810">
    <property type="term" value="F:hydrolase activity, acting on carbon-nitrogen (but not peptide) bonds"/>
    <property type="evidence" value="ECO:0007669"/>
    <property type="project" value="InterPro"/>
</dbReference>
<dbReference type="Gene3D" id="3.20.20.370">
    <property type="entry name" value="Glycoside hydrolase/deacetylase"/>
    <property type="match status" value="1"/>
</dbReference>
<dbReference type="Pfam" id="PF01522">
    <property type="entry name" value="Polysacc_deac_1"/>
    <property type="match status" value="1"/>
</dbReference>
<dbReference type="SUPFAM" id="SSF88713">
    <property type="entry name" value="Glycoside hydrolase/deacetylase"/>
    <property type="match status" value="1"/>
</dbReference>
<proteinExistence type="predicted"/>
<keyword evidence="2" id="KW-0732">Signal</keyword>
<evidence type="ECO:0000313" key="5">
    <source>
        <dbReference type="Proteomes" id="UP000294498"/>
    </source>
</evidence>
<dbReference type="RefSeq" id="WP_133995024.1">
    <property type="nucleotide sequence ID" value="NZ_SODV01000001.1"/>
</dbReference>
<gene>
    <name evidence="4" type="ORF">EDB95_3469</name>
</gene>
<dbReference type="PROSITE" id="PS51677">
    <property type="entry name" value="NODB"/>
    <property type="match status" value="1"/>
</dbReference>
<reference evidence="4 5" key="1">
    <citation type="submission" date="2019-03" db="EMBL/GenBank/DDBJ databases">
        <title>Genomic Encyclopedia of Type Strains, Phase IV (KMG-IV): sequencing the most valuable type-strain genomes for metagenomic binning, comparative biology and taxonomic classification.</title>
        <authorList>
            <person name="Goeker M."/>
        </authorList>
    </citation>
    <scope>NUCLEOTIDE SEQUENCE [LARGE SCALE GENOMIC DNA]</scope>
    <source>
        <strain evidence="4 5">DSM 100059</strain>
    </source>
</reference>
<dbReference type="InterPro" id="IPR051398">
    <property type="entry name" value="Polysacch_Deacetylase"/>
</dbReference>
<dbReference type="PANTHER" id="PTHR34216">
    <property type="match status" value="1"/>
</dbReference>
<evidence type="ECO:0000256" key="1">
    <source>
        <dbReference type="ARBA" id="ARBA00004613"/>
    </source>
</evidence>
<evidence type="ECO:0000259" key="3">
    <source>
        <dbReference type="PROSITE" id="PS51677"/>
    </source>
</evidence>
<dbReference type="PANTHER" id="PTHR34216:SF3">
    <property type="entry name" value="POLY-BETA-1,6-N-ACETYL-D-GLUCOSAMINE N-DEACETYLASE"/>
    <property type="match status" value="1"/>
</dbReference>
<organism evidence="4 5">
    <name type="scientific">Dinghuibacter silviterrae</name>
    <dbReference type="NCBI Taxonomy" id="1539049"/>
    <lineage>
        <taxon>Bacteria</taxon>
        <taxon>Pseudomonadati</taxon>
        <taxon>Bacteroidota</taxon>
        <taxon>Chitinophagia</taxon>
        <taxon>Chitinophagales</taxon>
        <taxon>Chitinophagaceae</taxon>
        <taxon>Dinghuibacter</taxon>
    </lineage>
</organism>
<evidence type="ECO:0000256" key="2">
    <source>
        <dbReference type="ARBA" id="ARBA00022729"/>
    </source>
</evidence>
<dbReference type="InterPro" id="IPR011330">
    <property type="entry name" value="Glyco_hydro/deAcase_b/a-brl"/>
</dbReference>
<protein>
    <submittedName>
        <fullName evidence="4">Polysaccharide deacetylase</fullName>
    </submittedName>
</protein>
<dbReference type="AlphaFoldDB" id="A0A4R8DYX2"/>
<feature type="domain" description="NodB homology" evidence="3">
    <location>
        <begin position="86"/>
        <end position="268"/>
    </location>
</feature>
<dbReference type="GO" id="GO:0005576">
    <property type="term" value="C:extracellular region"/>
    <property type="evidence" value="ECO:0007669"/>
    <property type="project" value="UniProtKB-SubCell"/>
</dbReference>
<comment type="subcellular location">
    <subcellularLocation>
        <location evidence="1">Secreted</location>
    </subcellularLocation>
</comment>
<comment type="caution">
    <text evidence="4">The sequence shown here is derived from an EMBL/GenBank/DDBJ whole genome shotgun (WGS) entry which is preliminary data.</text>
</comment>
<evidence type="ECO:0000313" key="4">
    <source>
        <dbReference type="EMBL" id="TDX02411.1"/>
    </source>
</evidence>
<dbReference type="EMBL" id="SODV01000001">
    <property type="protein sequence ID" value="TDX02411.1"/>
    <property type="molecule type" value="Genomic_DNA"/>
</dbReference>
<dbReference type="InterPro" id="IPR002509">
    <property type="entry name" value="NODB_dom"/>
</dbReference>
<dbReference type="CDD" id="cd10918">
    <property type="entry name" value="CE4_NodB_like_5s_6s"/>
    <property type="match status" value="1"/>
</dbReference>
<sequence>MKSISLYVLLLLAGAGELCYGQGRPQVPILCYHNLKDVQGKSSPDYTMTIALFKAQIKMLADSGYHTILPDQLYDYLTKGTKLPSKPIMLTFDDSHVEHYTVAMPELEKYGYKGVFFVMTIPLGKPHYMTKDQVKALSDHGHVVAIHTWDHQNVKKLHAGNPVVTKIVNTKKYTTPDAQVAEAWNLELTKPKALLEQITGKPIVYFAYPFGSWDYAAVDWIKKGGVKAAFQLGDKIGDQAPLYTIRRILAEGNWSPLTTMRMLHIAFK</sequence>
<dbReference type="OrthoDB" id="9778320at2"/>
<dbReference type="GO" id="GO:0005975">
    <property type="term" value="P:carbohydrate metabolic process"/>
    <property type="evidence" value="ECO:0007669"/>
    <property type="project" value="InterPro"/>
</dbReference>
<keyword evidence="5" id="KW-1185">Reference proteome</keyword>
<accession>A0A4R8DYX2</accession>
<dbReference type="Proteomes" id="UP000294498">
    <property type="component" value="Unassembled WGS sequence"/>
</dbReference>